<sequence>MAKQVGPVFITGTIDGIIFYKLGDTYYLRSKGDYKSAKRMRKDPGLQRTMANAERFGVAARMVKRVYYRQLPGTVRKPGLFARLTGMVNRWMYQGKTKEEAQELLLAHCQKLAAKPTTIEATPSVRTTAPVLPPLFTSAPATTEKKKEITKPTSRVKQARYLSKWKVKRNGRLQVPRSEAMNLSLSRSEQKLDNKERTITQVLEDPKHLSTELPKHNPRE</sequence>
<accession>A0A172TSP6</accession>
<evidence type="ECO:0000313" key="2">
    <source>
        <dbReference type="EMBL" id="ANE50101.1"/>
    </source>
</evidence>
<protein>
    <submittedName>
        <fullName evidence="2">Uncharacterized protein</fullName>
    </submittedName>
</protein>
<dbReference type="Proteomes" id="UP000077177">
    <property type="component" value="Chromosome"/>
</dbReference>
<dbReference type="KEGG" id="fla:SY85_05910"/>
<dbReference type="RefSeq" id="WP_066402399.1">
    <property type="nucleotide sequence ID" value="NZ_CP011390.1"/>
</dbReference>
<proteinExistence type="predicted"/>
<name>A0A172TSP6_9BACT</name>
<organism evidence="2 3">
    <name type="scientific">Flavisolibacter tropicus</name>
    <dbReference type="NCBI Taxonomy" id="1492898"/>
    <lineage>
        <taxon>Bacteria</taxon>
        <taxon>Pseudomonadati</taxon>
        <taxon>Bacteroidota</taxon>
        <taxon>Chitinophagia</taxon>
        <taxon>Chitinophagales</taxon>
        <taxon>Chitinophagaceae</taxon>
        <taxon>Flavisolibacter</taxon>
    </lineage>
</organism>
<dbReference type="OrthoDB" id="672632at2"/>
<reference evidence="2 3" key="2">
    <citation type="journal article" date="2016" name="Int. J. Syst. Evol. Microbiol.">
        <title>Flavisolibacter tropicus sp. nov., isolated from tropical soil.</title>
        <authorList>
            <person name="Lee J.J."/>
            <person name="Kang M.S."/>
            <person name="Kim G.S."/>
            <person name="Lee C.S."/>
            <person name="Lim S."/>
            <person name="Lee J."/>
            <person name="Roh S.H."/>
            <person name="Kang H."/>
            <person name="Ha J.M."/>
            <person name="Bae S."/>
            <person name="Jung H.Y."/>
            <person name="Kim M.K."/>
        </authorList>
    </citation>
    <scope>NUCLEOTIDE SEQUENCE [LARGE SCALE GENOMIC DNA]</scope>
    <source>
        <strain evidence="2 3">LCS9</strain>
    </source>
</reference>
<gene>
    <name evidence="2" type="ORF">SY85_05910</name>
</gene>
<feature type="compositionally biased region" description="Basic and acidic residues" evidence="1">
    <location>
        <begin position="188"/>
        <end position="220"/>
    </location>
</feature>
<evidence type="ECO:0000313" key="3">
    <source>
        <dbReference type="Proteomes" id="UP000077177"/>
    </source>
</evidence>
<reference evidence="3" key="1">
    <citation type="submission" date="2015-01" db="EMBL/GenBank/DDBJ databases">
        <title>Flavisolibacter sp./LCS9/ whole genome sequencing.</title>
        <authorList>
            <person name="Kim M.K."/>
            <person name="Srinivasan S."/>
            <person name="Lee J.-J."/>
        </authorList>
    </citation>
    <scope>NUCLEOTIDE SEQUENCE [LARGE SCALE GENOMIC DNA]</scope>
    <source>
        <strain evidence="3">LCS9</strain>
    </source>
</reference>
<feature type="region of interest" description="Disordered" evidence="1">
    <location>
        <begin position="178"/>
        <end position="220"/>
    </location>
</feature>
<keyword evidence="3" id="KW-1185">Reference proteome</keyword>
<dbReference type="AlphaFoldDB" id="A0A172TSP6"/>
<evidence type="ECO:0000256" key="1">
    <source>
        <dbReference type="SAM" id="MobiDB-lite"/>
    </source>
</evidence>
<dbReference type="EMBL" id="CP011390">
    <property type="protein sequence ID" value="ANE50101.1"/>
    <property type="molecule type" value="Genomic_DNA"/>
</dbReference>